<gene>
    <name evidence="9" type="primary">glpD</name>
    <name evidence="9" type="ORF">TMPK1_23920</name>
</gene>
<dbReference type="Proteomes" id="UP000681075">
    <property type="component" value="Unassembled WGS sequence"/>
</dbReference>
<dbReference type="NCBIfam" id="NF008899">
    <property type="entry name" value="PRK12266.1"/>
    <property type="match status" value="1"/>
</dbReference>
<name>A0A8S8XGB8_9PROT</name>
<dbReference type="Gene3D" id="1.10.8.870">
    <property type="entry name" value="Alpha-glycerophosphate oxidase, cap domain"/>
    <property type="match status" value="1"/>
</dbReference>
<feature type="domain" description="FAD dependent oxidoreductase" evidence="7">
    <location>
        <begin position="5"/>
        <end position="358"/>
    </location>
</feature>
<comment type="cofactor">
    <cofactor evidence="1 6">
        <name>FAD</name>
        <dbReference type="ChEBI" id="CHEBI:57692"/>
    </cofactor>
</comment>
<comment type="caution">
    <text evidence="9">The sequence shown here is derived from an EMBL/GenBank/DDBJ whole genome shotgun (WGS) entry which is preliminary data.</text>
</comment>
<protein>
    <recommendedName>
        <fullName evidence="6">Glycerol-3-phosphate dehydrogenase</fullName>
        <ecNumber evidence="6">1.1.5.3</ecNumber>
    </recommendedName>
</protein>
<evidence type="ECO:0000313" key="10">
    <source>
        <dbReference type="Proteomes" id="UP000681075"/>
    </source>
</evidence>
<evidence type="ECO:0000256" key="3">
    <source>
        <dbReference type="ARBA" id="ARBA00022630"/>
    </source>
</evidence>
<feature type="domain" description="Alpha-glycerophosphate oxidase C-terminal" evidence="8">
    <location>
        <begin position="382"/>
        <end position="479"/>
    </location>
</feature>
<dbReference type="PRINTS" id="PR01001">
    <property type="entry name" value="FADG3PDH"/>
</dbReference>
<dbReference type="Pfam" id="PF16901">
    <property type="entry name" value="DAO_C"/>
    <property type="match status" value="1"/>
</dbReference>
<dbReference type="InterPro" id="IPR038299">
    <property type="entry name" value="DAO_C_sf"/>
</dbReference>
<evidence type="ECO:0000256" key="2">
    <source>
        <dbReference type="ARBA" id="ARBA00007330"/>
    </source>
</evidence>
<dbReference type="NCBIfam" id="NF009906">
    <property type="entry name" value="PRK13369.1"/>
    <property type="match status" value="1"/>
</dbReference>
<dbReference type="PROSITE" id="PS00977">
    <property type="entry name" value="FAD_G3PDH_1"/>
    <property type="match status" value="1"/>
</dbReference>
<accession>A0A8S8XGB8</accession>
<keyword evidence="10" id="KW-1185">Reference proteome</keyword>
<evidence type="ECO:0000256" key="6">
    <source>
        <dbReference type="RuleBase" id="RU361217"/>
    </source>
</evidence>
<keyword evidence="4" id="KW-0274">FAD</keyword>
<keyword evidence="5 6" id="KW-0560">Oxidoreductase</keyword>
<keyword evidence="3 6" id="KW-0285">Flavoprotein</keyword>
<dbReference type="PROSITE" id="PS00978">
    <property type="entry name" value="FAD_G3PDH_2"/>
    <property type="match status" value="1"/>
</dbReference>
<sequence>MARFDLLVIGGGINGVGIARDAVGRGLSVLLVERGDLGGATSSASSKLIHGGLRYLEHGEFALVRESLLERATMLRIAPHLVRPVRFVLPHFPGMRPRWMLRFGLFLYDLLQGKSLPHAYSVRLDRDPVGAPLRDGMRNGFVYADCAVDDARLVVLTARDAAERGADIRTRTELRSAARHGDVWRATLVHDGKEEIVEARAIANVAGPWVSESAARIDGKNLPVRAIRLVKGSHIVVEKFYDGDQAYTLQAQDGRVVFAIPYQRDFTLIGTTDTPIDGDPARVCATQDERDYLRSVANSLFRKQLTDADIRWTYAGVRPLLDDGKANASQVTRDYKFDIDAPPGLAPLLGVYGGKLTTYRHLAERATDKLTVALGQRQARWTADEPLPGGDAGYMTMLGEASLRWPFLSDAMRTRLLHAYGTRIERVLGKAQSLADLGIHFGADLYEAELLHMQRDEWTMSADDALWRRSKLGLRLTEAQQARVQAWFNTHG</sequence>
<dbReference type="SUPFAM" id="SSF54373">
    <property type="entry name" value="FAD-linked reductases, C-terminal domain"/>
    <property type="match status" value="1"/>
</dbReference>
<dbReference type="InterPro" id="IPR006076">
    <property type="entry name" value="FAD-dep_OxRdtase"/>
</dbReference>
<dbReference type="RefSeq" id="WP_420243264.1">
    <property type="nucleotide sequence ID" value="NZ_BOPV01000001.1"/>
</dbReference>
<dbReference type="Gene3D" id="3.50.50.60">
    <property type="entry name" value="FAD/NAD(P)-binding domain"/>
    <property type="match status" value="1"/>
</dbReference>
<dbReference type="GO" id="GO:0046168">
    <property type="term" value="P:glycerol-3-phosphate catabolic process"/>
    <property type="evidence" value="ECO:0007669"/>
    <property type="project" value="TreeGrafter"/>
</dbReference>
<comment type="catalytic activity">
    <reaction evidence="6">
        <text>a quinone + sn-glycerol 3-phosphate = dihydroxyacetone phosphate + a quinol</text>
        <dbReference type="Rhea" id="RHEA:18977"/>
        <dbReference type="ChEBI" id="CHEBI:24646"/>
        <dbReference type="ChEBI" id="CHEBI:57597"/>
        <dbReference type="ChEBI" id="CHEBI:57642"/>
        <dbReference type="ChEBI" id="CHEBI:132124"/>
        <dbReference type="EC" id="1.1.5.3"/>
    </reaction>
</comment>
<dbReference type="PANTHER" id="PTHR11985:SF15">
    <property type="entry name" value="GLYCEROL-3-PHOSPHATE DEHYDROGENASE, MITOCHONDRIAL"/>
    <property type="match status" value="1"/>
</dbReference>
<dbReference type="EMBL" id="BOPV01000001">
    <property type="protein sequence ID" value="GIL40155.1"/>
    <property type="molecule type" value="Genomic_DNA"/>
</dbReference>
<evidence type="ECO:0000259" key="8">
    <source>
        <dbReference type="Pfam" id="PF16901"/>
    </source>
</evidence>
<proteinExistence type="inferred from homology"/>
<reference evidence="9" key="1">
    <citation type="submission" date="2021-02" db="EMBL/GenBank/DDBJ databases">
        <title>Genome sequence of Rhodospirillales sp. strain TMPK1 isolated from soil.</title>
        <authorList>
            <person name="Nakai R."/>
            <person name="Kusada H."/>
            <person name="Tamaki H."/>
        </authorList>
    </citation>
    <scope>NUCLEOTIDE SEQUENCE</scope>
    <source>
        <strain evidence="9">TMPK1</strain>
    </source>
</reference>
<dbReference type="Gene3D" id="6.10.250.1890">
    <property type="match status" value="1"/>
</dbReference>
<evidence type="ECO:0000313" key="9">
    <source>
        <dbReference type="EMBL" id="GIL40155.1"/>
    </source>
</evidence>
<organism evidence="9 10">
    <name type="scientific">Roseiterribacter gracilis</name>
    <dbReference type="NCBI Taxonomy" id="2812848"/>
    <lineage>
        <taxon>Bacteria</taxon>
        <taxon>Pseudomonadati</taxon>
        <taxon>Pseudomonadota</taxon>
        <taxon>Alphaproteobacteria</taxon>
        <taxon>Rhodospirillales</taxon>
        <taxon>Roseiterribacteraceae</taxon>
        <taxon>Roseiterribacter</taxon>
    </lineage>
</organism>
<dbReference type="InterPro" id="IPR036188">
    <property type="entry name" value="FAD/NAD-bd_sf"/>
</dbReference>
<dbReference type="InterPro" id="IPR031656">
    <property type="entry name" value="DAO_C"/>
</dbReference>
<dbReference type="InterPro" id="IPR000447">
    <property type="entry name" value="G3P_DH_FAD-dep"/>
</dbReference>
<dbReference type="GO" id="GO:0004368">
    <property type="term" value="F:glycerol-3-phosphate dehydrogenase (quinone) activity"/>
    <property type="evidence" value="ECO:0007669"/>
    <property type="project" value="UniProtKB-EC"/>
</dbReference>
<evidence type="ECO:0000259" key="7">
    <source>
        <dbReference type="Pfam" id="PF01266"/>
    </source>
</evidence>
<dbReference type="PANTHER" id="PTHR11985">
    <property type="entry name" value="GLYCEROL-3-PHOSPHATE DEHYDROGENASE"/>
    <property type="match status" value="1"/>
</dbReference>
<evidence type="ECO:0000256" key="5">
    <source>
        <dbReference type="ARBA" id="ARBA00023002"/>
    </source>
</evidence>
<dbReference type="Pfam" id="PF01266">
    <property type="entry name" value="DAO"/>
    <property type="match status" value="1"/>
</dbReference>
<dbReference type="Gene3D" id="3.30.9.10">
    <property type="entry name" value="D-Amino Acid Oxidase, subunit A, domain 2"/>
    <property type="match status" value="1"/>
</dbReference>
<evidence type="ECO:0000256" key="1">
    <source>
        <dbReference type="ARBA" id="ARBA00001974"/>
    </source>
</evidence>
<comment type="similarity">
    <text evidence="2 6">Belongs to the FAD-dependent glycerol-3-phosphate dehydrogenase family.</text>
</comment>
<dbReference type="AlphaFoldDB" id="A0A8S8XGB8"/>
<dbReference type="SUPFAM" id="SSF51905">
    <property type="entry name" value="FAD/NAD(P)-binding domain"/>
    <property type="match status" value="1"/>
</dbReference>
<dbReference type="GO" id="GO:0009331">
    <property type="term" value="C:glycerol-3-phosphate dehydrogenase (FAD) complex"/>
    <property type="evidence" value="ECO:0007669"/>
    <property type="project" value="UniProtKB-UniRule"/>
</dbReference>
<evidence type="ECO:0000256" key="4">
    <source>
        <dbReference type="ARBA" id="ARBA00022827"/>
    </source>
</evidence>
<dbReference type="EC" id="1.1.5.3" evidence="6"/>